<evidence type="ECO:0000313" key="7">
    <source>
        <dbReference type="EMBL" id="MTV48731.1"/>
    </source>
</evidence>
<dbReference type="OrthoDB" id="9815246at2"/>
<dbReference type="CDD" id="cd16914">
    <property type="entry name" value="EcfT"/>
    <property type="match status" value="1"/>
</dbReference>
<keyword evidence="5 6" id="KW-0472">Membrane</keyword>
<protein>
    <submittedName>
        <fullName evidence="7">Cobalt ECF transporter T component CbiQ</fullName>
    </submittedName>
</protein>
<evidence type="ECO:0000256" key="6">
    <source>
        <dbReference type="SAM" id="Phobius"/>
    </source>
</evidence>
<dbReference type="GO" id="GO:0006824">
    <property type="term" value="P:cobalt ion transport"/>
    <property type="evidence" value="ECO:0007669"/>
    <property type="project" value="InterPro"/>
</dbReference>
<dbReference type="Pfam" id="PF02361">
    <property type="entry name" value="CbiQ"/>
    <property type="match status" value="1"/>
</dbReference>
<dbReference type="InterPro" id="IPR052770">
    <property type="entry name" value="Cobalt_transport_CbiQ"/>
</dbReference>
<dbReference type="RefSeq" id="WP_155475837.1">
    <property type="nucleotide sequence ID" value="NZ_WNKU01000006.1"/>
</dbReference>
<evidence type="ECO:0000256" key="2">
    <source>
        <dbReference type="ARBA" id="ARBA00022475"/>
    </source>
</evidence>
<gene>
    <name evidence="7" type="primary">cbiQ</name>
    <name evidence="7" type="ORF">GJ688_07025</name>
</gene>
<dbReference type="EMBL" id="WNKU01000006">
    <property type="protein sequence ID" value="MTV48731.1"/>
    <property type="molecule type" value="Genomic_DNA"/>
</dbReference>
<evidence type="ECO:0000256" key="5">
    <source>
        <dbReference type="ARBA" id="ARBA00023136"/>
    </source>
</evidence>
<evidence type="ECO:0000256" key="3">
    <source>
        <dbReference type="ARBA" id="ARBA00022692"/>
    </source>
</evidence>
<dbReference type="GO" id="GO:0043190">
    <property type="term" value="C:ATP-binding cassette (ABC) transporter complex"/>
    <property type="evidence" value="ECO:0007669"/>
    <property type="project" value="InterPro"/>
</dbReference>
<accession>A0A6I3SIM0</accession>
<name>A0A6I3SIM0_HELMO</name>
<reference evidence="7 8" key="1">
    <citation type="submission" date="2019-11" db="EMBL/GenBank/DDBJ databases">
        <title>Whole-genome sequence of a the green, strictly anaerobic photosynthetic bacterium Heliobacillus mobilis DSM 6151.</title>
        <authorList>
            <person name="Kyndt J.A."/>
            <person name="Meyer T.E."/>
        </authorList>
    </citation>
    <scope>NUCLEOTIDE SEQUENCE [LARGE SCALE GENOMIC DNA]</scope>
    <source>
        <strain evidence="7 8">DSM 6151</strain>
    </source>
</reference>
<organism evidence="7 8">
    <name type="scientific">Heliobacterium mobile</name>
    <name type="common">Heliobacillus mobilis</name>
    <dbReference type="NCBI Taxonomy" id="28064"/>
    <lineage>
        <taxon>Bacteria</taxon>
        <taxon>Bacillati</taxon>
        <taxon>Bacillota</taxon>
        <taxon>Clostridia</taxon>
        <taxon>Eubacteriales</taxon>
        <taxon>Heliobacteriaceae</taxon>
        <taxon>Heliobacterium</taxon>
    </lineage>
</organism>
<dbReference type="InterPro" id="IPR012809">
    <property type="entry name" value="ECF_CbiQ"/>
</dbReference>
<comment type="subcellular location">
    <subcellularLocation>
        <location evidence="1">Cell membrane</location>
        <topology evidence="1">Multi-pass membrane protein</topology>
    </subcellularLocation>
</comment>
<dbReference type="AlphaFoldDB" id="A0A6I3SIM0"/>
<comment type="caution">
    <text evidence="7">The sequence shown here is derived from an EMBL/GenBank/DDBJ whole genome shotgun (WGS) entry which is preliminary data.</text>
</comment>
<keyword evidence="3 6" id="KW-0812">Transmembrane</keyword>
<keyword evidence="8" id="KW-1185">Reference proteome</keyword>
<dbReference type="Proteomes" id="UP000430670">
    <property type="component" value="Unassembled WGS sequence"/>
</dbReference>
<dbReference type="PANTHER" id="PTHR43723:SF1">
    <property type="entry name" value="COBALT TRANSPORT PROTEIN CBIQ"/>
    <property type="match status" value="1"/>
</dbReference>
<dbReference type="NCBIfam" id="TIGR02454">
    <property type="entry name" value="ECF_T_CbiQ"/>
    <property type="match status" value="1"/>
</dbReference>
<sequence>MIFTIDQWAWSNGLRDASPRRKGLAALFGLILSLSFPLPAVSATVIILAALLLTVKARLPLQTFLKLMTVPAAFLLTGTVTIAFSLSPVDAVWQTSIYSYMIGISAQGLHEATTLLLRSLGATASLYFFVLTTPMVDAIELFNDLRTPRILTDLMLLTYRFTFVLMETTQAMITAQEARLGYTTTANSFRSFGILAANLFIRSLLRSRDLYTALAARGYEDELRVLPRKRG</sequence>
<evidence type="ECO:0000256" key="4">
    <source>
        <dbReference type="ARBA" id="ARBA00022989"/>
    </source>
</evidence>
<feature type="transmembrane region" description="Helical" evidence="6">
    <location>
        <begin position="64"/>
        <end position="86"/>
    </location>
</feature>
<keyword evidence="2" id="KW-1003">Cell membrane</keyword>
<feature type="transmembrane region" description="Helical" evidence="6">
    <location>
        <begin position="24"/>
        <end position="52"/>
    </location>
</feature>
<dbReference type="PANTHER" id="PTHR43723">
    <property type="entry name" value="COBALT TRANSPORT PROTEIN CBIQ"/>
    <property type="match status" value="1"/>
</dbReference>
<keyword evidence="4 6" id="KW-1133">Transmembrane helix</keyword>
<dbReference type="InterPro" id="IPR003339">
    <property type="entry name" value="ABC/ECF_trnsptr_transmembrane"/>
</dbReference>
<evidence type="ECO:0000313" key="8">
    <source>
        <dbReference type="Proteomes" id="UP000430670"/>
    </source>
</evidence>
<proteinExistence type="predicted"/>
<evidence type="ECO:0000256" key="1">
    <source>
        <dbReference type="ARBA" id="ARBA00004651"/>
    </source>
</evidence>